<reference evidence="3" key="1">
    <citation type="submission" date="2022-05" db="EMBL/GenBank/DDBJ databases">
        <title>Using nanopore sequencing to obtain complete genomes from saliva samples.</title>
        <authorList>
            <person name="Baker J.L."/>
        </authorList>
    </citation>
    <scope>NUCLEOTIDE SEQUENCE</scope>
    <source>
        <strain evidence="3">JCVI-JB-Lp32</strain>
    </source>
</reference>
<evidence type="ECO:0000256" key="1">
    <source>
        <dbReference type="SAM" id="MobiDB-lite"/>
    </source>
</evidence>
<feature type="compositionally biased region" description="Polar residues" evidence="1">
    <location>
        <begin position="411"/>
        <end position="430"/>
    </location>
</feature>
<evidence type="ECO:0000313" key="4">
    <source>
        <dbReference type="Proteomes" id="UP000831562"/>
    </source>
</evidence>
<gene>
    <name evidence="3" type="ORF">M3I19_06090</name>
</gene>
<protein>
    <recommendedName>
        <fullName evidence="2">PSP1 C-terminal domain-containing protein</fullName>
    </recommendedName>
</protein>
<dbReference type="PANTHER" id="PTHR43830">
    <property type="entry name" value="PROTEIN PSP1"/>
    <property type="match status" value="1"/>
</dbReference>
<feature type="compositionally biased region" description="Polar residues" evidence="1">
    <location>
        <begin position="378"/>
        <end position="387"/>
    </location>
</feature>
<dbReference type="AlphaFoldDB" id="A0A9E7AIQ4"/>
<dbReference type="InterPro" id="IPR047767">
    <property type="entry name" value="PSP1-like"/>
</dbReference>
<proteinExistence type="predicted"/>
<dbReference type="EMBL" id="CP097092">
    <property type="protein sequence ID" value="UQF77852.1"/>
    <property type="molecule type" value="Genomic_DNA"/>
</dbReference>
<dbReference type="Proteomes" id="UP000831562">
    <property type="component" value="Chromosome"/>
</dbReference>
<feature type="region of interest" description="Disordered" evidence="1">
    <location>
        <begin position="324"/>
        <end position="517"/>
    </location>
</feature>
<feature type="domain" description="PSP1 C-terminal" evidence="2">
    <location>
        <begin position="66"/>
        <end position="151"/>
    </location>
</feature>
<feature type="compositionally biased region" description="Polar residues" evidence="1">
    <location>
        <begin position="469"/>
        <end position="483"/>
    </location>
</feature>
<feature type="compositionally biased region" description="Polar residues" evidence="1">
    <location>
        <begin position="342"/>
        <end position="356"/>
    </location>
</feature>
<dbReference type="InterPro" id="IPR007557">
    <property type="entry name" value="PSP1_C"/>
</dbReference>
<dbReference type="NCBIfam" id="NF041131">
    <property type="entry name" value="RicT_YaaT_fam"/>
    <property type="match status" value="1"/>
</dbReference>
<dbReference type="GO" id="GO:0005737">
    <property type="term" value="C:cytoplasm"/>
    <property type="evidence" value="ECO:0007669"/>
    <property type="project" value="TreeGrafter"/>
</dbReference>
<organism evidence="3 4">
    <name type="scientific">Lancefieldella parvula</name>
    <dbReference type="NCBI Taxonomy" id="1382"/>
    <lineage>
        <taxon>Bacteria</taxon>
        <taxon>Bacillati</taxon>
        <taxon>Actinomycetota</taxon>
        <taxon>Coriobacteriia</taxon>
        <taxon>Coriobacteriales</taxon>
        <taxon>Atopobiaceae</taxon>
        <taxon>Lancefieldella</taxon>
    </lineage>
</organism>
<evidence type="ECO:0000259" key="2">
    <source>
        <dbReference type="PROSITE" id="PS51411"/>
    </source>
</evidence>
<feature type="compositionally biased region" description="Basic and acidic residues" evidence="1">
    <location>
        <begin position="505"/>
        <end position="517"/>
    </location>
</feature>
<accession>A0A9E7AIQ4</accession>
<name>A0A9E7AIQ4_9ACTN</name>
<dbReference type="Pfam" id="PF04468">
    <property type="entry name" value="PSP1"/>
    <property type="match status" value="1"/>
</dbReference>
<dbReference type="PANTHER" id="PTHR43830:SF3">
    <property type="entry name" value="PROTEIN PSP1"/>
    <property type="match status" value="1"/>
</dbReference>
<evidence type="ECO:0000313" key="3">
    <source>
        <dbReference type="EMBL" id="UQF77852.1"/>
    </source>
</evidence>
<sequence length="517" mass="57916">MPTVVPVKFEYAARDLWFDPKESGVLEGDHVICQTERGLEIGLAVADPREISQEEFEYKTNKAELKDVVRVATEEDLSRAEELAAKGEAALPVFRKFAVQEELEMKPIGVEYLFDGEKVVCYFSADDRVDFRQLVRELSHELHERIDMRQIGVREEAAVIGGYGHCGQELCCRRFGLSFEPVSIRMAKEQDLPLNSTKISGACGRLMCCLRYEFEAYRDFKNRAPKRNAVIETPLGMAKIVEYNTPKEEIALRLESGKVVRIPLADMDTSPAAQQKSEDLGCSCRPDSVSRAALERLESVEVQMALAELDRANGLIVDEEPEINPDLFVTETPRRKRERSEQSSANRQENAKNSGARNAREEQGAQSSSRTRRVRTSKNAQVNPGSSTFDAATDTLRRTRRRHHATEEGTAHTQAPQKNEQGTAPAQKQSQGKRFRRTDAPQAQQKADEAQAPVRAKRTRRPGDRAGMKTQNAPQNTSGSNGAPNAVSRDAQPQNAARRRHRRAGRDDRGRGSKDNE</sequence>
<dbReference type="PROSITE" id="PS51411">
    <property type="entry name" value="PSP1_C"/>
    <property type="match status" value="1"/>
</dbReference>